<gene>
    <name evidence="4" type="ORF">IAD31_03935</name>
</gene>
<organism evidence="4 5">
    <name type="scientific">Candidatus Enterenecus faecium</name>
    <dbReference type="NCBI Taxonomy" id="2840780"/>
    <lineage>
        <taxon>Bacteria</taxon>
        <taxon>Bacillati</taxon>
        <taxon>Bacillota</taxon>
        <taxon>Clostridia</taxon>
        <taxon>Eubacteriales</taxon>
        <taxon>Candidatus Enterenecus</taxon>
    </lineage>
</organism>
<dbReference type="PANTHER" id="PTHR20953">
    <property type="entry name" value="KINASE-RELATED"/>
    <property type="match status" value="1"/>
</dbReference>
<proteinExistence type="predicted"/>
<reference evidence="4" key="1">
    <citation type="submission" date="2020-10" db="EMBL/GenBank/DDBJ databases">
        <authorList>
            <person name="Gilroy R."/>
        </authorList>
    </citation>
    <scope>NUCLEOTIDE SEQUENCE</scope>
    <source>
        <strain evidence="4">ChiGjej2B2-12916</strain>
    </source>
</reference>
<protein>
    <submittedName>
        <fullName evidence="4">Stage III sporulation protein AB</fullName>
    </submittedName>
</protein>
<comment type="caution">
    <text evidence="4">The sequence shown here is derived from an EMBL/GenBank/DDBJ whole genome shotgun (WGS) entry which is preliminary data.</text>
</comment>
<evidence type="ECO:0000256" key="2">
    <source>
        <dbReference type="ARBA" id="ARBA00022840"/>
    </source>
</evidence>
<evidence type="ECO:0000313" key="5">
    <source>
        <dbReference type="Proteomes" id="UP000886879"/>
    </source>
</evidence>
<dbReference type="SUPFAM" id="SSF52540">
    <property type="entry name" value="P-loop containing nucleoside triphosphate hydrolases"/>
    <property type="match status" value="1"/>
</dbReference>
<dbReference type="InterPro" id="IPR045735">
    <property type="entry name" value="Spore_III_AA_AAA+_ATPase"/>
</dbReference>
<evidence type="ECO:0000259" key="3">
    <source>
        <dbReference type="SMART" id="SM00382"/>
    </source>
</evidence>
<feature type="domain" description="AAA+ ATPase" evidence="3">
    <location>
        <begin position="142"/>
        <end position="288"/>
    </location>
</feature>
<dbReference type="PANTHER" id="PTHR20953:SF3">
    <property type="entry name" value="P-LOOP CONTAINING NUCLEOSIDE TRIPHOSPHATE HYDROLASES SUPERFAMILY PROTEIN"/>
    <property type="match status" value="1"/>
</dbReference>
<dbReference type="Proteomes" id="UP000886879">
    <property type="component" value="Unassembled WGS sequence"/>
</dbReference>
<dbReference type="Gene3D" id="3.40.50.300">
    <property type="entry name" value="P-loop containing nucleotide triphosphate hydrolases"/>
    <property type="match status" value="1"/>
</dbReference>
<dbReference type="EMBL" id="DVFO01000037">
    <property type="protein sequence ID" value="HIQ60733.1"/>
    <property type="molecule type" value="Genomic_DNA"/>
</dbReference>
<accession>A0A9D0YTY3</accession>
<dbReference type="SMART" id="SM00382">
    <property type="entry name" value="AAA"/>
    <property type="match status" value="1"/>
</dbReference>
<name>A0A9D0YTY3_9FIRM</name>
<evidence type="ECO:0000256" key="1">
    <source>
        <dbReference type="ARBA" id="ARBA00022741"/>
    </source>
</evidence>
<keyword evidence="1" id="KW-0547">Nucleotide-binding</keyword>
<dbReference type="InterPro" id="IPR003593">
    <property type="entry name" value="AAA+_ATPase"/>
</dbReference>
<reference evidence="4" key="2">
    <citation type="journal article" date="2021" name="PeerJ">
        <title>Extensive microbial diversity within the chicken gut microbiome revealed by metagenomics and culture.</title>
        <authorList>
            <person name="Gilroy R."/>
            <person name="Ravi A."/>
            <person name="Getino M."/>
            <person name="Pursley I."/>
            <person name="Horton D.L."/>
            <person name="Alikhan N.F."/>
            <person name="Baker D."/>
            <person name="Gharbi K."/>
            <person name="Hall N."/>
            <person name="Watson M."/>
            <person name="Adriaenssens E.M."/>
            <person name="Foster-Nyarko E."/>
            <person name="Jarju S."/>
            <person name="Secka A."/>
            <person name="Antonio M."/>
            <person name="Oren A."/>
            <person name="Chaudhuri R.R."/>
            <person name="La Ragione R."/>
            <person name="Hildebrand F."/>
            <person name="Pallen M.J."/>
        </authorList>
    </citation>
    <scope>NUCLEOTIDE SEQUENCE</scope>
    <source>
        <strain evidence="4">ChiGjej2B2-12916</strain>
    </source>
</reference>
<dbReference type="GO" id="GO:0005524">
    <property type="term" value="F:ATP binding"/>
    <property type="evidence" value="ECO:0007669"/>
    <property type="project" value="UniProtKB-KW"/>
</dbReference>
<dbReference type="Pfam" id="PF19568">
    <property type="entry name" value="Spore_III_AA"/>
    <property type="match status" value="1"/>
</dbReference>
<keyword evidence="2" id="KW-0067">ATP-binding</keyword>
<evidence type="ECO:0000313" key="4">
    <source>
        <dbReference type="EMBL" id="HIQ60733.1"/>
    </source>
</evidence>
<dbReference type="InterPro" id="IPR027417">
    <property type="entry name" value="P-loop_NTPase"/>
</dbReference>
<dbReference type="AlphaFoldDB" id="A0A9D0YTY3"/>
<sequence length="299" mass="32439">MVDSPFQQVVALMPQHLRCALKQLPQEKRERVEEIRLRQGFLPTVLDGDGERDVGEMVVTGELLRQVLEQASQASAHTVLDQVQRGFLTLRGGHRIGICGAAVVRDGKVATLREISSLSVRIARPVVGQAEALLPQLMEGERLQNTLIFAPPGAGKTTLLRDLVRGLSDGVAAPPLRLAVADERGEIAAMWQGAPQMYVGRHTDILDGCGKAAAVSILLRGMNPQVIAMDEITQMEDVEAMVQAVGCGVSLLATAHGACMEDFQRRPVYRRLWQSGVFRRVVLLGGSGTKRTARVEVVA</sequence>